<evidence type="ECO:0000313" key="7">
    <source>
        <dbReference type="EMBL" id="CDL92845.1"/>
    </source>
</evidence>
<evidence type="ECO:0000256" key="4">
    <source>
        <dbReference type="ARBA" id="ARBA00023004"/>
    </source>
</evidence>
<dbReference type="InterPro" id="IPR002731">
    <property type="entry name" value="ATPase_BadF"/>
</dbReference>
<keyword evidence="3" id="KW-0479">Metal-binding</keyword>
<keyword evidence="5" id="KW-0411">Iron-sulfur</keyword>
<gene>
    <name evidence="7" type="ORF">CTDIVETGP_2915</name>
</gene>
<evidence type="ECO:0000256" key="1">
    <source>
        <dbReference type="ARBA" id="ARBA00001966"/>
    </source>
</evidence>
<dbReference type="Pfam" id="PF01869">
    <property type="entry name" value="BcrAD_BadFG"/>
    <property type="match status" value="1"/>
</dbReference>
<comment type="caution">
    <text evidence="7">The sequence shown here is derived from an EMBL/GenBank/DDBJ whole genome shotgun (WGS) entry which is preliminary data.</text>
</comment>
<name>W6N8T6_CLOTY</name>
<evidence type="ECO:0000256" key="5">
    <source>
        <dbReference type="ARBA" id="ARBA00023014"/>
    </source>
</evidence>
<keyword evidence="4" id="KW-0408">Iron</keyword>
<dbReference type="GeneID" id="29419534"/>
<proteinExistence type="predicted"/>
<comment type="subunit">
    <text evidence="2">Homodimer.</text>
</comment>
<dbReference type="InterPro" id="IPR051805">
    <property type="entry name" value="Dehydratase_Activator_Redct"/>
</dbReference>
<dbReference type="InterPro" id="IPR010327">
    <property type="entry name" value="FldB/FldC_alpha/beta"/>
</dbReference>
<dbReference type="Gene3D" id="3.40.50.11900">
    <property type="match status" value="1"/>
</dbReference>
<protein>
    <submittedName>
        <fullName evidence="7">Benzoyl-CoA reductase subunit BadG</fullName>
        <ecNumber evidence="7">1.3.7.8</ecNumber>
    </submittedName>
</protein>
<comment type="cofactor">
    <cofactor evidence="1">
        <name>[4Fe-4S] cluster</name>
        <dbReference type="ChEBI" id="CHEBI:49883"/>
    </cofactor>
</comment>
<evidence type="ECO:0000256" key="2">
    <source>
        <dbReference type="ARBA" id="ARBA00011738"/>
    </source>
</evidence>
<dbReference type="Gene3D" id="3.40.50.11890">
    <property type="match status" value="1"/>
</dbReference>
<dbReference type="OrthoDB" id="9778513at2"/>
<dbReference type="PANTHER" id="PTHR32329:SF2">
    <property type="entry name" value="BIFUNCTIONAL PROTEIN [INCLUDES 2-HYDROXYACYL-COA DEHYDRATASE (N-TER) AND ITS ACTIVATOR DOMAIN (C_TERM)"/>
    <property type="match status" value="1"/>
</dbReference>
<dbReference type="FunFam" id="3.30.420.40:FF:000217">
    <property type="entry name" value="2-hydroxyisocaproyl-CoA dehydratase activator"/>
    <property type="match status" value="1"/>
</dbReference>
<evidence type="ECO:0000256" key="3">
    <source>
        <dbReference type="ARBA" id="ARBA00022723"/>
    </source>
</evidence>
<sequence length="561" mass="62422">MIGYVCKYTPFHIIKAFGEEVVRIDPNVKGFDRADTLMHPSICTYAKAVLEECMNSDIHNVILVNCCDSIKRLYDVLRESSYFKFVHLIDVPRKRNRASSLLMKNEIIKLINAIEEFTGKKFDSDKFIDIVNSEHVIKNHKQSNINIAVIGSRVKNSIIRQIEDAGGSVNYNLTCTGNFTRTTTLFKDEDFLLSYSSFLLNSFPCMRMVDNSDRIKVINENLSNIDGIVYHTTKFCDVYSFEYAKLKNIISIPMLKIETDYTEEGSGQMKTRIEAFIETIKTKHNGSEDIQESRIIKNESSNNDVLVAGIDSGSTSTNVVVMNEKRKIVSYSIVRTGAKSKNGAENAMKEALNKIGITIGMLSKIISTGYGRVSIPFADKEITEITCHGKAAYFLNNSVRTIIDIGGQDSKAIKLDDRGNVVDFAMNDKCAAGTGRFLEMMSRTLEVPLNEMGKKSLSWKEDIDITSMCTVFAESEVVSLVAQNKEISDIIHGLNKSVATKTVSLVNRVGKKENYMMTGGVAKNIGVVKCLEEKLQKGIFIPDEPQIVGALGAALIALDNV</sequence>
<evidence type="ECO:0000259" key="6">
    <source>
        <dbReference type="Pfam" id="PF01869"/>
    </source>
</evidence>
<feature type="domain" description="ATPase BadF/BadG/BcrA/BcrD type" evidence="6">
    <location>
        <begin position="309"/>
        <end position="557"/>
    </location>
</feature>
<dbReference type="AlphaFoldDB" id="W6N8T6"/>
<dbReference type="GO" id="GO:0051536">
    <property type="term" value="F:iron-sulfur cluster binding"/>
    <property type="evidence" value="ECO:0007669"/>
    <property type="project" value="UniProtKB-KW"/>
</dbReference>
<dbReference type="PANTHER" id="PTHR32329">
    <property type="entry name" value="BIFUNCTIONAL PROTEIN [INCLUDES 2-HYDROXYACYL-COA DEHYDRATASE (N-TER) AND ITS ACTIVATOR DOMAIN (C_TERM)-RELATED"/>
    <property type="match status" value="1"/>
</dbReference>
<dbReference type="Proteomes" id="UP000019482">
    <property type="component" value="Unassembled WGS sequence"/>
</dbReference>
<evidence type="ECO:0000313" key="8">
    <source>
        <dbReference type="Proteomes" id="UP000019482"/>
    </source>
</evidence>
<dbReference type="EC" id="1.3.7.8" evidence="7"/>
<dbReference type="CDD" id="cd24036">
    <property type="entry name" value="ASKHA_NBD_BcrAD_BadFG_HgdC_HadI"/>
    <property type="match status" value="1"/>
</dbReference>
<dbReference type="RefSeq" id="WP_017894977.1">
    <property type="nucleotide sequence ID" value="NZ_CBXI010000044.1"/>
</dbReference>
<dbReference type="EMBL" id="CBXI010000044">
    <property type="protein sequence ID" value="CDL92845.1"/>
    <property type="molecule type" value="Genomic_DNA"/>
</dbReference>
<accession>W6N8T6</accession>
<keyword evidence="8" id="KW-1185">Reference proteome</keyword>
<organism evidence="7 8">
    <name type="scientific">Clostridium tyrobutyricum DIVETGP</name>
    <dbReference type="NCBI Taxonomy" id="1408889"/>
    <lineage>
        <taxon>Bacteria</taxon>
        <taxon>Bacillati</taxon>
        <taxon>Bacillota</taxon>
        <taxon>Clostridia</taxon>
        <taxon>Eubacteriales</taxon>
        <taxon>Clostridiaceae</taxon>
        <taxon>Clostridium</taxon>
    </lineage>
</organism>
<dbReference type="Pfam" id="PF06050">
    <property type="entry name" value="HGD-D"/>
    <property type="match status" value="2"/>
</dbReference>
<dbReference type="InterPro" id="IPR043129">
    <property type="entry name" value="ATPase_NBD"/>
</dbReference>
<dbReference type="Gene3D" id="3.30.420.40">
    <property type="match status" value="2"/>
</dbReference>
<dbReference type="GO" id="GO:0018522">
    <property type="term" value="F:benzoyl-CoA reductase activity"/>
    <property type="evidence" value="ECO:0007669"/>
    <property type="project" value="UniProtKB-EC"/>
</dbReference>
<dbReference type="InterPro" id="IPR008275">
    <property type="entry name" value="CoA_E_activase_dom"/>
</dbReference>
<keyword evidence="7" id="KW-0560">Oxidoreductase</keyword>
<dbReference type="GO" id="GO:0046872">
    <property type="term" value="F:metal ion binding"/>
    <property type="evidence" value="ECO:0007669"/>
    <property type="project" value="UniProtKB-KW"/>
</dbReference>
<dbReference type="SUPFAM" id="SSF53067">
    <property type="entry name" value="Actin-like ATPase domain"/>
    <property type="match status" value="1"/>
</dbReference>
<dbReference type="NCBIfam" id="TIGR00241">
    <property type="entry name" value="CoA_E_activ"/>
    <property type="match status" value="1"/>
</dbReference>
<reference evidence="7 8" key="1">
    <citation type="journal article" date="2015" name="Genome Announc.">
        <title>Draft Genome Sequence of Clostridium tyrobutyricum Strain DIVETGP, Isolated from Cow's Milk for Grana Padano Production.</title>
        <authorList>
            <person name="Soggiu A."/>
            <person name="Piras C."/>
            <person name="Gaiarsa S."/>
            <person name="Sassera D."/>
            <person name="Roncada P."/>
            <person name="Bendixen E."/>
            <person name="Brasca M."/>
            <person name="Bonizzi L."/>
        </authorList>
    </citation>
    <scope>NUCLEOTIDE SEQUENCE [LARGE SCALE GENOMIC DNA]</scope>
    <source>
        <strain evidence="7 8">DIVETGP</strain>
    </source>
</reference>